<evidence type="ECO:0000256" key="3">
    <source>
        <dbReference type="ARBA" id="ARBA00008479"/>
    </source>
</evidence>
<organism evidence="7 8">
    <name type="scientific">Rhizoctonia solani</name>
    <dbReference type="NCBI Taxonomy" id="456999"/>
    <lineage>
        <taxon>Eukaryota</taxon>
        <taxon>Fungi</taxon>
        <taxon>Dikarya</taxon>
        <taxon>Basidiomycota</taxon>
        <taxon>Agaricomycotina</taxon>
        <taxon>Agaricomycetes</taxon>
        <taxon>Cantharellales</taxon>
        <taxon>Ceratobasidiaceae</taxon>
        <taxon>Rhizoctonia</taxon>
    </lineage>
</organism>
<evidence type="ECO:0000256" key="4">
    <source>
        <dbReference type="ARBA" id="ARBA00015522"/>
    </source>
</evidence>
<proteinExistence type="inferred from homology"/>
<evidence type="ECO:0000313" key="8">
    <source>
        <dbReference type="Proteomes" id="UP000663843"/>
    </source>
</evidence>
<feature type="region of interest" description="Disordered" evidence="6">
    <location>
        <begin position="37"/>
        <end position="79"/>
    </location>
</feature>
<sequence>MPIGCDAADAKRGMVDHTGCKIWSALSSQRSFSFSFDGEMANPRQRRKSRSGSHSAVKQSRRAKKNLRKHPAIKGPKALQDAWDKKKTVKQNYEAMGLVHSLNPIAQGGTEKTLLSTTEPDVSTPTPVPSNALPVGRGRIIRDENGVVIGVELPTETETPVVNQQRKKEVWGDPMDDSDEEADKMISPEASDWVKIGKAPPKEEPEPPGLGISQKKKRKEVVGALEKLSASGVKTQRHASMHEIVWLKDQAASYTSLLKDIGAMAHDLKRNVWQKTPGEIKRAINKAGGFQKLKSP</sequence>
<name>A0A8H3GW45_9AGAM</name>
<keyword evidence="5" id="KW-0539">Nucleus</keyword>
<dbReference type="GO" id="GO:0042273">
    <property type="term" value="P:ribosomal large subunit biogenesis"/>
    <property type="evidence" value="ECO:0007669"/>
    <property type="project" value="TreeGrafter"/>
</dbReference>
<dbReference type="AlphaFoldDB" id="A0A8H3GW45"/>
<dbReference type="InterPro" id="IPR019002">
    <property type="entry name" value="Ribosome_biogenesis_Nop16"/>
</dbReference>
<dbReference type="PANTHER" id="PTHR13243">
    <property type="entry name" value="HSPC111 PROTEIN-RELATED"/>
    <property type="match status" value="1"/>
</dbReference>
<dbReference type="PANTHER" id="PTHR13243:SF1">
    <property type="entry name" value="NUCLEOLAR PROTEIN 16"/>
    <property type="match status" value="1"/>
</dbReference>
<dbReference type="Proteomes" id="UP000663843">
    <property type="component" value="Unassembled WGS sequence"/>
</dbReference>
<feature type="region of interest" description="Disordered" evidence="6">
    <location>
        <begin position="193"/>
        <end position="218"/>
    </location>
</feature>
<protein>
    <recommendedName>
        <fullName evidence="4">Nucleolar protein 16</fullName>
    </recommendedName>
</protein>
<feature type="region of interest" description="Disordered" evidence="6">
    <location>
        <begin position="116"/>
        <end position="135"/>
    </location>
</feature>
<dbReference type="GO" id="GO:0005730">
    <property type="term" value="C:nucleolus"/>
    <property type="evidence" value="ECO:0007669"/>
    <property type="project" value="UniProtKB-SubCell"/>
</dbReference>
<dbReference type="EMBL" id="CAJMWT010003659">
    <property type="protein sequence ID" value="CAE6476219.1"/>
    <property type="molecule type" value="Genomic_DNA"/>
</dbReference>
<comment type="caution">
    <text evidence="7">The sequence shown here is derived from an EMBL/GenBank/DDBJ whole genome shotgun (WGS) entry which is preliminary data.</text>
</comment>
<gene>
    <name evidence="7" type="ORF">RDB_LOCUS112427</name>
</gene>
<comment type="function">
    <text evidence="1">Involved in the biogenesis of the 60S ribosomal subunit.</text>
</comment>
<evidence type="ECO:0000256" key="2">
    <source>
        <dbReference type="ARBA" id="ARBA00004604"/>
    </source>
</evidence>
<comment type="similarity">
    <text evidence="3">Belongs to the NOP16 family.</text>
</comment>
<accession>A0A8H3GW45</accession>
<dbReference type="Pfam" id="PF09420">
    <property type="entry name" value="Nop16"/>
    <property type="match status" value="1"/>
</dbReference>
<evidence type="ECO:0000256" key="1">
    <source>
        <dbReference type="ARBA" id="ARBA00002889"/>
    </source>
</evidence>
<reference evidence="7" key="1">
    <citation type="submission" date="2021-01" db="EMBL/GenBank/DDBJ databases">
        <authorList>
            <person name="Kaushik A."/>
        </authorList>
    </citation>
    <scope>NUCLEOTIDE SEQUENCE</scope>
    <source>
        <strain evidence="7">AG2-2IIIB</strain>
    </source>
</reference>
<feature type="compositionally biased region" description="Polar residues" evidence="6">
    <location>
        <begin position="116"/>
        <end position="125"/>
    </location>
</feature>
<evidence type="ECO:0000313" key="7">
    <source>
        <dbReference type="EMBL" id="CAE6476219.1"/>
    </source>
</evidence>
<comment type="subcellular location">
    <subcellularLocation>
        <location evidence="2">Nucleus</location>
        <location evidence="2">Nucleolus</location>
    </subcellularLocation>
</comment>
<feature type="compositionally biased region" description="Basic residues" evidence="6">
    <location>
        <begin position="59"/>
        <end position="72"/>
    </location>
</feature>
<evidence type="ECO:0000256" key="5">
    <source>
        <dbReference type="ARBA" id="ARBA00023242"/>
    </source>
</evidence>
<evidence type="ECO:0000256" key="6">
    <source>
        <dbReference type="SAM" id="MobiDB-lite"/>
    </source>
</evidence>